<evidence type="ECO:0000313" key="2">
    <source>
        <dbReference type="Proteomes" id="UP000466187"/>
    </source>
</evidence>
<evidence type="ECO:0008006" key="3">
    <source>
        <dbReference type="Google" id="ProtNLM"/>
    </source>
</evidence>
<dbReference type="Proteomes" id="UP000466187">
    <property type="component" value="Chromosome"/>
</dbReference>
<gene>
    <name evidence="1" type="ORF">MGAD_02130</name>
</gene>
<dbReference type="AlphaFoldDB" id="A0A7I7WJ62"/>
<dbReference type="InterPro" id="IPR029035">
    <property type="entry name" value="DHS-like_NAD/FAD-binding_dom"/>
</dbReference>
<dbReference type="RefSeq" id="WP_163684218.1">
    <property type="nucleotide sequence ID" value="NZ_AP022608.1"/>
</dbReference>
<reference evidence="1 2" key="1">
    <citation type="journal article" date="2019" name="Emerg. Microbes Infect.">
        <title>Comprehensive subspecies identification of 175 nontuberculous mycobacteria species based on 7547 genomic profiles.</title>
        <authorList>
            <person name="Matsumoto Y."/>
            <person name="Kinjo T."/>
            <person name="Motooka D."/>
            <person name="Nabeya D."/>
            <person name="Jung N."/>
            <person name="Uechi K."/>
            <person name="Horii T."/>
            <person name="Iida T."/>
            <person name="Fujita J."/>
            <person name="Nakamura S."/>
        </authorList>
    </citation>
    <scope>NUCLEOTIDE SEQUENCE [LARGE SCALE GENOMIC DNA]</scope>
    <source>
        <strain evidence="1 2">JCM 12688</strain>
    </source>
</reference>
<evidence type="ECO:0000313" key="1">
    <source>
        <dbReference type="EMBL" id="BBZ15878.1"/>
    </source>
</evidence>
<proteinExistence type="predicted"/>
<dbReference type="EMBL" id="AP022608">
    <property type="protein sequence ID" value="BBZ15878.1"/>
    <property type="molecule type" value="Genomic_DNA"/>
</dbReference>
<dbReference type="SUPFAM" id="SSF52467">
    <property type="entry name" value="DHS-like NAD/FAD-binding domain"/>
    <property type="match status" value="1"/>
</dbReference>
<accession>A0A7I7WJ62</accession>
<protein>
    <recommendedName>
        <fullName evidence="3">SIR2-like domain-containing protein</fullName>
    </recommendedName>
</protein>
<name>A0A7I7WJ62_MYCGU</name>
<dbReference type="KEGG" id="mgad:MGAD_02130"/>
<organism evidence="1 2">
    <name type="scientific">Mycolicibacterium gadium</name>
    <name type="common">Mycobacterium gadium</name>
    <dbReference type="NCBI Taxonomy" id="1794"/>
    <lineage>
        <taxon>Bacteria</taxon>
        <taxon>Bacillati</taxon>
        <taxon>Actinomycetota</taxon>
        <taxon>Actinomycetes</taxon>
        <taxon>Mycobacteriales</taxon>
        <taxon>Mycobacteriaceae</taxon>
        <taxon>Mycolicibacterium</taxon>
    </lineage>
</organism>
<sequence length="483" mass="52746">MSSRSGNANAKIQPVTASELGYEITDRLKALDIDTYVSVLLGAGASVGAGLPDWTQFLVQCLLESGAIDEKELATAFVSRQDLMLVAEAAKAAAGDDWPRVLRQALYGDDRRVPPAELHAATAAFAASRGPDRVGLFTLNYDLLLESALREVLEEWQIDETVSTRSTGRHAQSGFEIHHLHGVLTPTGTAASSVVLTLSDYNKISSQMRPWQVSALQDALQRGPLVLAGTSYSDPDIRQWMHELTVEEDASGSPVLVFLARESMKLSRQQFESVGQALADQWSAIGVTAVPTNDHLDAAQALRELPHVNQADYVPPAIRAERLWLGHLSDFDAVQRDYATELDTDLDFVRHAFPQTQNVTLWIANDLGKLVRWASNDRLYRKAEQLLSIEPGYDSAWIAGQCLAQSDFLARDIEEVSTARWRSVVAVPLVVEVPGGPDFPYGVLSTASAGSIDDQPLDLMDETYATLASKWSEKLAGVYEGAD</sequence>
<dbReference type="Pfam" id="PF13289">
    <property type="entry name" value="SIR2_2"/>
    <property type="match status" value="1"/>
</dbReference>